<feature type="non-terminal residue" evidence="10">
    <location>
        <position position="1"/>
    </location>
</feature>
<evidence type="ECO:0000259" key="9">
    <source>
        <dbReference type="Pfam" id="PF03178"/>
    </source>
</evidence>
<dbReference type="PANTHER" id="PTHR46300:SF7">
    <property type="entry name" value="P450, PUTATIVE (EUROFUNG)-RELATED"/>
    <property type="match status" value="1"/>
</dbReference>
<gene>
    <name evidence="10" type="ORF">RHS03_06182</name>
</gene>
<dbReference type="GO" id="GO:0003676">
    <property type="term" value="F:nucleic acid binding"/>
    <property type="evidence" value="ECO:0007669"/>
    <property type="project" value="InterPro"/>
</dbReference>
<evidence type="ECO:0000256" key="5">
    <source>
        <dbReference type="ARBA" id="ARBA00022723"/>
    </source>
</evidence>
<dbReference type="InterPro" id="IPR050364">
    <property type="entry name" value="Cytochrome_P450_fung"/>
</dbReference>
<keyword evidence="5" id="KW-0479">Metal-binding</keyword>
<dbReference type="Proteomes" id="UP000602905">
    <property type="component" value="Unassembled WGS sequence"/>
</dbReference>
<comment type="similarity">
    <text evidence="3">Belongs to the cytochrome P450 family.</text>
</comment>
<dbReference type="InterPro" id="IPR015943">
    <property type="entry name" value="WD40/YVTN_repeat-like_dom_sf"/>
</dbReference>
<protein>
    <submittedName>
        <fullName evidence="10">Cytochrome P450</fullName>
    </submittedName>
</protein>
<keyword evidence="8" id="KW-0503">Monooxygenase</keyword>
<evidence type="ECO:0000256" key="4">
    <source>
        <dbReference type="ARBA" id="ARBA00022617"/>
    </source>
</evidence>
<evidence type="ECO:0000256" key="6">
    <source>
        <dbReference type="ARBA" id="ARBA00023002"/>
    </source>
</evidence>
<dbReference type="Pfam" id="PF00067">
    <property type="entry name" value="p450"/>
    <property type="match status" value="1"/>
</dbReference>
<dbReference type="GO" id="GO:0020037">
    <property type="term" value="F:heme binding"/>
    <property type="evidence" value="ECO:0007669"/>
    <property type="project" value="InterPro"/>
</dbReference>
<sequence>MPNPPASHVPDPTKELHSTFFDLDNNESAFSVTVAPFMAHENELLLVVGTVRDTRIVPRQYATGYLRTYKSLDAGKRLELFHQTEVDDVLLALLGIKGRLCAGVGKALSIDEMSKKKLLRKCENNASHYTISMFFAIPAACCADPPMLGHYPSRWTTSAFPKILPDSGKPVCDTPRSGIHGLYEAWRGAKQLSLYLNYSTSTQRTLTTNLTGVVINVASSMLKLVYRYALQGDNDTIFQDIYDTAKHVQLAGMSTRLADFLVNKFPLLSYVPDWLAGTGWKSTAHQWGALKEQALSVPYDLNAMDATMTQSSGDIQPSILGALLQKATLTSYVKEDEKESIFKEIAHIIVSAGTDTTSTELVAFIVAMVLNPDVQVKAQEELDNVLGPRSLPNMSDRERLPYIGNLIQEHWEYLVGRPDVSPYPTHNSIRAMTRDENMYKDPEVFNPDSKCPGVYFAEASLFITIASLLATFTFSKKKGPDGREIIPKIEKISNAIITGLKPFDFELKLRSLDHGQLISE</sequence>
<evidence type="ECO:0000256" key="3">
    <source>
        <dbReference type="ARBA" id="ARBA00010617"/>
    </source>
</evidence>
<evidence type="ECO:0000256" key="8">
    <source>
        <dbReference type="ARBA" id="ARBA00023033"/>
    </source>
</evidence>
<dbReference type="GO" id="GO:0005634">
    <property type="term" value="C:nucleus"/>
    <property type="evidence" value="ECO:0007669"/>
    <property type="project" value="InterPro"/>
</dbReference>
<dbReference type="GO" id="GO:0005506">
    <property type="term" value="F:iron ion binding"/>
    <property type="evidence" value="ECO:0007669"/>
    <property type="project" value="InterPro"/>
</dbReference>
<evidence type="ECO:0000256" key="7">
    <source>
        <dbReference type="ARBA" id="ARBA00023004"/>
    </source>
</evidence>
<name>A0A8H7LQR1_9AGAM</name>
<dbReference type="Gene3D" id="1.10.630.10">
    <property type="entry name" value="Cytochrome P450"/>
    <property type="match status" value="2"/>
</dbReference>
<accession>A0A8H7LQR1</accession>
<dbReference type="Pfam" id="PF03178">
    <property type="entry name" value="CPSF_A"/>
    <property type="match status" value="1"/>
</dbReference>
<dbReference type="PRINTS" id="PR00463">
    <property type="entry name" value="EP450I"/>
</dbReference>
<proteinExistence type="inferred from homology"/>
<dbReference type="Gene3D" id="2.130.10.10">
    <property type="entry name" value="YVTN repeat-like/Quinoprotein amine dehydrogenase"/>
    <property type="match status" value="1"/>
</dbReference>
<evidence type="ECO:0000256" key="1">
    <source>
        <dbReference type="ARBA" id="ARBA00001971"/>
    </source>
</evidence>
<dbReference type="InterPro" id="IPR004871">
    <property type="entry name" value="RSE1/DDB1/CPSF1_C"/>
</dbReference>
<evidence type="ECO:0000313" key="11">
    <source>
        <dbReference type="Proteomes" id="UP000602905"/>
    </source>
</evidence>
<dbReference type="InterPro" id="IPR002401">
    <property type="entry name" value="Cyt_P450_E_grp-I"/>
</dbReference>
<organism evidence="10 11">
    <name type="scientific">Rhizoctonia solani</name>
    <dbReference type="NCBI Taxonomy" id="456999"/>
    <lineage>
        <taxon>Eukaryota</taxon>
        <taxon>Fungi</taxon>
        <taxon>Dikarya</taxon>
        <taxon>Basidiomycota</taxon>
        <taxon>Agaricomycotina</taxon>
        <taxon>Agaricomycetes</taxon>
        <taxon>Cantharellales</taxon>
        <taxon>Ceratobasidiaceae</taxon>
        <taxon>Rhizoctonia</taxon>
    </lineage>
</organism>
<reference evidence="10" key="1">
    <citation type="submission" date="2020-09" db="EMBL/GenBank/DDBJ databases">
        <title>Comparative genome analyses of four rice-infecting Rhizoctonia solani isolates reveal extensive enrichment of homogalacturonan modification genes.</title>
        <authorList>
            <person name="Lee D.-Y."/>
            <person name="Jeon J."/>
            <person name="Kim K.-T."/>
            <person name="Cheong K."/>
            <person name="Song H."/>
            <person name="Choi G."/>
            <person name="Ko J."/>
            <person name="Opiyo S.O."/>
            <person name="Zuo S."/>
            <person name="Madhav S."/>
            <person name="Lee Y.-H."/>
            <person name="Wang G.-L."/>
        </authorList>
    </citation>
    <scope>NUCLEOTIDE SEQUENCE</scope>
    <source>
        <strain evidence="10">AG1-IA WGL</strain>
    </source>
</reference>
<dbReference type="GO" id="GO:0004497">
    <property type="term" value="F:monooxygenase activity"/>
    <property type="evidence" value="ECO:0007669"/>
    <property type="project" value="UniProtKB-KW"/>
</dbReference>
<dbReference type="EMBL" id="JACYCD010000071">
    <property type="protein sequence ID" value="KAF8703676.1"/>
    <property type="molecule type" value="Genomic_DNA"/>
</dbReference>
<comment type="caution">
    <text evidence="10">The sequence shown here is derived from an EMBL/GenBank/DDBJ whole genome shotgun (WGS) entry which is preliminary data.</text>
</comment>
<evidence type="ECO:0000313" key="10">
    <source>
        <dbReference type="EMBL" id="KAF8703676.1"/>
    </source>
</evidence>
<dbReference type="GO" id="GO:0016705">
    <property type="term" value="F:oxidoreductase activity, acting on paired donors, with incorporation or reduction of molecular oxygen"/>
    <property type="evidence" value="ECO:0007669"/>
    <property type="project" value="InterPro"/>
</dbReference>
<dbReference type="PANTHER" id="PTHR46300">
    <property type="entry name" value="P450, PUTATIVE (EUROFUNG)-RELATED-RELATED"/>
    <property type="match status" value="1"/>
</dbReference>
<feature type="domain" description="RSE1/DDB1/CPSF1 C-terminal" evidence="9">
    <location>
        <begin position="19"/>
        <end position="132"/>
    </location>
</feature>
<dbReference type="InterPro" id="IPR036396">
    <property type="entry name" value="Cyt_P450_sf"/>
</dbReference>
<keyword evidence="6" id="KW-0560">Oxidoreductase</keyword>
<comment type="cofactor">
    <cofactor evidence="1">
        <name>heme</name>
        <dbReference type="ChEBI" id="CHEBI:30413"/>
    </cofactor>
</comment>
<keyword evidence="7" id="KW-0408">Iron</keyword>
<keyword evidence="4" id="KW-0349">Heme</keyword>
<evidence type="ECO:0000256" key="2">
    <source>
        <dbReference type="ARBA" id="ARBA00005179"/>
    </source>
</evidence>
<dbReference type="InterPro" id="IPR001128">
    <property type="entry name" value="Cyt_P450"/>
</dbReference>
<dbReference type="SUPFAM" id="SSF48264">
    <property type="entry name" value="Cytochrome P450"/>
    <property type="match status" value="1"/>
</dbReference>
<comment type="pathway">
    <text evidence="2">Secondary metabolite biosynthesis.</text>
</comment>
<dbReference type="AlphaFoldDB" id="A0A8H7LQR1"/>
<dbReference type="OrthoDB" id="1470350at2759"/>